<gene>
    <name evidence="2" type="ORF">DSM104440_00290</name>
</gene>
<feature type="transmembrane region" description="Helical" evidence="1">
    <location>
        <begin position="13"/>
        <end position="31"/>
    </location>
</feature>
<dbReference type="Proteomes" id="UP000503096">
    <property type="component" value="Chromosome"/>
</dbReference>
<evidence type="ECO:0000313" key="3">
    <source>
        <dbReference type="Proteomes" id="UP000503096"/>
    </source>
</evidence>
<proteinExistence type="predicted"/>
<dbReference type="InParanoid" id="A0A6M4H1W8"/>
<organism evidence="2 3">
    <name type="scientific">Usitatibacter palustris</name>
    <dbReference type="NCBI Taxonomy" id="2732487"/>
    <lineage>
        <taxon>Bacteria</taxon>
        <taxon>Pseudomonadati</taxon>
        <taxon>Pseudomonadota</taxon>
        <taxon>Betaproteobacteria</taxon>
        <taxon>Nitrosomonadales</taxon>
        <taxon>Usitatibacteraceae</taxon>
        <taxon>Usitatibacter</taxon>
    </lineage>
</organism>
<keyword evidence="1" id="KW-1133">Transmembrane helix</keyword>
<evidence type="ECO:0000256" key="1">
    <source>
        <dbReference type="SAM" id="Phobius"/>
    </source>
</evidence>
<feature type="transmembrane region" description="Helical" evidence="1">
    <location>
        <begin position="38"/>
        <end position="66"/>
    </location>
</feature>
<accession>A0A6M4H1W8</accession>
<dbReference type="KEGG" id="upl:DSM104440_00290"/>
<evidence type="ECO:0000313" key="2">
    <source>
        <dbReference type="EMBL" id="QJR13506.1"/>
    </source>
</evidence>
<keyword evidence="1" id="KW-0812">Transmembrane</keyword>
<dbReference type="EMBL" id="CP053073">
    <property type="protein sequence ID" value="QJR13506.1"/>
    <property type="molecule type" value="Genomic_DNA"/>
</dbReference>
<protein>
    <submittedName>
        <fullName evidence="2">Uncharacterized protein</fullName>
    </submittedName>
</protein>
<sequence length="86" mass="9149">MADRDAAELCQRVAIRAILVMFGALAVGFIADKVGFQPLLYVVFVVTAGALIVALAALVVCIPFVLSLIGGDVLKLFGLKRKDEDE</sequence>
<reference evidence="2 3" key="1">
    <citation type="submission" date="2020-04" db="EMBL/GenBank/DDBJ databases">
        <title>Usitatibacter rugosus gen. nov., sp. nov. and Usitatibacter palustris sp. nov., novel members of Usitatibacteraceae fam. nov. within the order Nitrosomonadales isolated from soil.</title>
        <authorList>
            <person name="Huber K.J."/>
            <person name="Neumann-Schaal M."/>
            <person name="Geppert A."/>
            <person name="Luckner M."/>
            <person name="Wanner G."/>
            <person name="Overmann J."/>
        </authorList>
    </citation>
    <scope>NUCLEOTIDE SEQUENCE [LARGE SCALE GENOMIC DNA]</scope>
    <source>
        <strain evidence="2 3">Swamp67</strain>
    </source>
</reference>
<dbReference type="RefSeq" id="WP_171160129.1">
    <property type="nucleotide sequence ID" value="NZ_CP053073.1"/>
</dbReference>
<name>A0A6M4H1W8_9PROT</name>
<keyword evidence="1" id="KW-0472">Membrane</keyword>
<dbReference type="AlphaFoldDB" id="A0A6M4H1W8"/>
<keyword evidence="3" id="KW-1185">Reference proteome</keyword>